<dbReference type="PROSITE" id="PS00107">
    <property type="entry name" value="PROTEIN_KINASE_ATP"/>
    <property type="match status" value="1"/>
</dbReference>
<keyword evidence="5 6" id="KW-0067">ATP-binding</keyword>
<reference evidence="8 9" key="1">
    <citation type="journal article" date="2024" name="Genome Biol. Evol.">
        <title>Chromosome-level genome assembly of the viviparous eelpout Zoarces viviparus.</title>
        <authorList>
            <person name="Fuhrmann N."/>
            <person name="Brasseur M.V."/>
            <person name="Bakowski C.E."/>
            <person name="Podsiadlowski L."/>
            <person name="Prost S."/>
            <person name="Krehenwinkel H."/>
            <person name="Mayer C."/>
        </authorList>
    </citation>
    <scope>NUCLEOTIDE SEQUENCE [LARGE SCALE GENOMIC DNA]</scope>
    <source>
        <strain evidence="8">NO-MEL_2022_Ind0_liver</strain>
    </source>
</reference>
<keyword evidence="1" id="KW-0723">Serine/threonine-protein kinase</keyword>
<accession>A0AAW1E182</accession>
<dbReference type="Gene3D" id="1.10.510.10">
    <property type="entry name" value="Transferase(Phosphotransferase) domain 1"/>
    <property type="match status" value="1"/>
</dbReference>
<dbReference type="InterPro" id="IPR050494">
    <property type="entry name" value="Ser_Thr_dual-spec_kinase"/>
</dbReference>
<dbReference type="PANTHER" id="PTHR24058:SF53">
    <property type="entry name" value="HOMEODOMAIN-INTERACTING PROTEIN KINASE 2"/>
    <property type="match status" value="1"/>
</dbReference>
<evidence type="ECO:0000256" key="6">
    <source>
        <dbReference type="PROSITE-ProRule" id="PRU10141"/>
    </source>
</evidence>
<dbReference type="GO" id="GO:0042771">
    <property type="term" value="P:intrinsic apoptotic signaling pathway in response to DNA damage by p53 class mediator"/>
    <property type="evidence" value="ECO:0007669"/>
    <property type="project" value="TreeGrafter"/>
</dbReference>
<keyword evidence="2" id="KW-0808">Transferase</keyword>
<protein>
    <recommendedName>
        <fullName evidence="7">Protein kinase domain-containing protein</fullName>
    </recommendedName>
</protein>
<proteinExistence type="predicted"/>
<dbReference type="PROSITE" id="PS50011">
    <property type="entry name" value="PROTEIN_KINASE_DOM"/>
    <property type="match status" value="1"/>
</dbReference>
<evidence type="ECO:0000256" key="5">
    <source>
        <dbReference type="ARBA" id="ARBA00022840"/>
    </source>
</evidence>
<dbReference type="GO" id="GO:0003714">
    <property type="term" value="F:transcription corepressor activity"/>
    <property type="evidence" value="ECO:0007669"/>
    <property type="project" value="TreeGrafter"/>
</dbReference>
<dbReference type="InterPro" id="IPR017441">
    <property type="entry name" value="Protein_kinase_ATP_BS"/>
</dbReference>
<dbReference type="GO" id="GO:0005524">
    <property type="term" value="F:ATP binding"/>
    <property type="evidence" value="ECO:0007669"/>
    <property type="project" value="UniProtKB-UniRule"/>
</dbReference>
<evidence type="ECO:0000259" key="7">
    <source>
        <dbReference type="PROSITE" id="PS50011"/>
    </source>
</evidence>
<dbReference type="PROSITE" id="PS00108">
    <property type="entry name" value="PROTEIN_KINASE_ST"/>
    <property type="match status" value="1"/>
</dbReference>
<dbReference type="GO" id="GO:0004674">
    <property type="term" value="F:protein serine/threonine kinase activity"/>
    <property type="evidence" value="ECO:0007669"/>
    <property type="project" value="UniProtKB-KW"/>
</dbReference>
<dbReference type="GO" id="GO:0005737">
    <property type="term" value="C:cytoplasm"/>
    <property type="evidence" value="ECO:0007669"/>
    <property type="project" value="TreeGrafter"/>
</dbReference>
<dbReference type="Proteomes" id="UP001488805">
    <property type="component" value="Unassembled WGS sequence"/>
</dbReference>
<dbReference type="EMBL" id="JBCEZU010000586">
    <property type="protein sequence ID" value="KAK9515787.1"/>
    <property type="molecule type" value="Genomic_DNA"/>
</dbReference>
<sequence>MSSWSSDAFGVSALTPEVEAGQTLFSSSSGYSVLEFIGEGCFGKVAKCRNLATKESVAVKILKQDVDFIPDTEKEVSILEVISILNPDHTNVVKFFERFEHMGQTCLAFEMLDRSLYDLLYERNWKPLALNEIRIIAKQLLVALDALKGLGILHTDIKPDNIMCVNMQDQPFKIKLIDFGEAIPASKVQLGMWLQPTGFRAPEVALGLPFTEAIDVWGVGCVLAFLYLADNLFPAQCEYQMMKCMVEVLGQPEYHLLRPGIYTQYFFIEEETADRPTWRLMMPEEYEAANHVKAEERQSFIDLPSSLDDLVHIYPKGEAAEFEDRKAFVDLIKQLLHLDGDQRISPHRALQNPFITKSHVSEYTDSCFTECCTSSRLNTSGTMISVCPTEASADRVNICAASKPDQESDAGFHVRGLPSGSNDDGSAIRLFDGTKVVVFKDNGPTTLSSIQLSGLLMKDYLPAPIMEIQLSGLLMKDYLPAPIMEIQLSGLLMKDYLPAPIMEIQLSGLLMKDYLPAPIMEIQLSGLLMKDYLPAPIMEIQLSGLLMKDYLPSPIMEIQLSGLLMRDDLPAPIMEIQLSGLLMKDLPPCSYYGDPASWSSDEGLPPCSYYGDPDLPPCSYYGDPASWSSDVARPTDYTAAASAFSGCPKTRIKTFFRDCCWRPTVED</sequence>
<dbReference type="InterPro" id="IPR011009">
    <property type="entry name" value="Kinase-like_dom_sf"/>
</dbReference>
<dbReference type="InterPro" id="IPR008271">
    <property type="entry name" value="Ser/Thr_kinase_AS"/>
</dbReference>
<dbReference type="GO" id="GO:0007224">
    <property type="term" value="P:smoothened signaling pathway"/>
    <property type="evidence" value="ECO:0007669"/>
    <property type="project" value="TreeGrafter"/>
</dbReference>
<comment type="caution">
    <text evidence="8">The sequence shown here is derived from an EMBL/GenBank/DDBJ whole genome shotgun (WGS) entry which is preliminary data.</text>
</comment>
<organism evidence="8 9">
    <name type="scientific">Zoarces viviparus</name>
    <name type="common">Viviparous eelpout</name>
    <name type="synonym">Blennius viviparus</name>
    <dbReference type="NCBI Taxonomy" id="48416"/>
    <lineage>
        <taxon>Eukaryota</taxon>
        <taxon>Metazoa</taxon>
        <taxon>Chordata</taxon>
        <taxon>Craniata</taxon>
        <taxon>Vertebrata</taxon>
        <taxon>Euteleostomi</taxon>
        <taxon>Actinopterygii</taxon>
        <taxon>Neopterygii</taxon>
        <taxon>Teleostei</taxon>
        <taxon>Neoteleostei</taxon>
        <taxon>Acanthomorphata</taxon>
        <taxon>Eupercaria</taxon>
        <taxon>Perciformes</taxon>
        <taxon>Cottioidei</taxon>
        <taxon>Zoarcales</taxon>
        <taxon>Zoarcidae</taxon>
        <taxon>Zoarcinae</taxon>
        <taxon>Zoarces</taxon>
    </lineage>
</organism>
<gene>
    <name evidence="8" type="ORF">VZT92_026403</name>
</gene>
<dbReference type="Pfam" id="PF00069">
    <property type="entry name" value="Pkinase"/>
    <property type="match status" value="1"/>
</dbReference>
<dbReference type="SUPFAM" id="SSF56112">
    <property type="entry name" value="Protein kinase-like (PK-like)"/>
    <property type="match status" value="1"/>
</dbReference>
<keyword evidence="4" id="KW-0418">Kinase</keyword>
<dbReference type="AlphaFoldDB" id="A0AAW1E182"/>
<dbReference type="GO" id="GO:0016605">
    <property type="term" value="C:PML body"/>
    <property type="evidence" value="ECO:0007669"/>
    <property type="project" value="TreeGrafter"/>
</dbReference>
<dbReference type="Gene3D" id="3.30.200.20">
    <property type="entry name" value="Phosphorylase Kinase, domain 1"/>
    <property type="match status" value="1"/>
</dbReference>
<dbReference type="PANTHER" id="PTHR24058">
    <property type="entry name" value="DUAL SPECIFICITY PROTEIN KINASE"/>
    <property type="match status" value="1"/>
</dbReference>
<feature type="domain" description="Protein kinase" evidence="7">
    <location>
        <begin position="31"/>
        <end position="355"/>
    </location>
</feature>
<dbReference type="SMART" id="SM00220">
    <property type="entry name" value="S_TKc"/>
    <property type="match status" value="1"/>
</dbReference>
<dbReference type="InterPro" id="IPR000719">
    <property type="entry name" value="Prot_kinase_dom"/>
</dbReference>
<evidence type="ECO:0000256" key="1">
    <source>
        <dbReference type="ARBA" id="ARBA00022527"/>
    </source>
</evidence>
<name>A0AAW1E182_ZOAVI</name>
<evidence type="ECO:0000313" key="9">
    <source>
        <dbReference type="Proteomes" id="UP001488805"/>
    </source>
</evidence>
<feature type="binding site" evidence="6">
    <location>
        <position position="60"/>
    </location>
    <ligand>
        <name>ATP</name>
        <dbReference type="ChEBI" id="CHEBI:30616"/>
    </ligand>
</feature>
<evidence type="ECO:0000313" key="8">
    <source>
        <dbReference type="EMBL" id="KAK9515787.1"/>
    </source>
</evidence>
<dbReference type="GO" id="GO:0045944">
    <property type="term" value="P:positive regulation of transcription by RNA polymerase II"/>
    <property type="evidence" value="ECO:0007669"/>
    <property type="project" value="TreeGrafter"/>
</dbReference>
<evidence type="ECO:0000256" key="3">
    <source>
        <dbReference type="ARBA" id="ARBA00022741"/>
    </source>
</evidence>
<keyword evidence="3 6" id="KW-0547">Nucleotide-binding</keyword>
<dbReference type="GO" id="GO:0046332">
    <property type="term" value="F:SMAD binding"/>
    <property type="evidence" value="ECO:0007669"/>
    <property type="project" value="TreeGrafter"/>
</dbReference>
<dbReference type="GO" id="GO:0003713">
    <property type="term" value="F:transcription coactivator activity"/>
    <property type="evidence" value="ECO:0007669"/>
    <property type="project" value="TreeGrafter"/>
</dbReference>
<evidence type="ECO:0000256" key="2">
    <source>
        <dbReference type="ARBA" id="ARBA00022679"/>
    </source>
</evidence>
<evidence type="ECO:0000256" key="4">
    <source>
        <dbReference type="ARBA" id="ARBA00022777"/>
    </source>
</evidence>
<dbReference type="GO" id="GO:0004713">
    <property type="term" value="F:protein tyrosine kinase activity"/>
    <property type="evidence" value="ECO:0007669"/>
    <property type="project" value="TreeGrafter"/>
</dbReference>
<keyword evidence="9" id="KW-1185">Reference proteome</keyword>